<dbReference type="WBParaSite" id="GPUH_0002107701-mRNA-1">
    <property type="protein sequence ID" value="GPUH_0002107701-mRNA-1"/>
    <property type="gene ID" value="GPUH_0002107701"/>
</dbReference>
<dbReference type="PANTHER" id="PTHR10340:SF57">
    <property type="entry name" value="METALLOPHOS DOMAIN-CONTAINING PROTEIN"/>
    <property type="match status" value="1"/>
</dbReference>
<dbReference type="InterPro" id="IPR029052">
    <property type="entry name" value="Metallo-depent_PP-like"/>
</dbReference>
<organism evidence="3">
    <name type="scientific">Gongylonema pulchrum</name>
    <dbReference type="NCBI Taxonomy" id="637853"/>
    <lineage>
        <taxon>Eukaryota</taxon>
        <taxon>Metazoa</taxon>
        <taxon>Ecdysozoa</taxon>
        <taxon>Nematoda</taxon>
        <taxon>Chromadorea</taxon>
        <taxon>Rhabditida</taxon>
        <taxon>Spirurina</taxon>
        <taxon>Spiruromorpha</taxon>
        <taxon>Spiruroidea</taxon>
        <taxon>Gongylonematidae</taxon>
        <taxon>Gongylonema</taxon>
    </lineage>
</organism>
<keyword evidence="1" id="KW-0378">Hydrolase</keyword>
<sequence>LYYRFNPAINDFVDKKDPAGQFAFLIDVLENAQATNKTVNVIAHIAPGGKHIGNMTLVFERTPGFTWMVPEYNQRFIDITVKYARTIGWMIFGHHHTDTFHIIKAKSLNATSMNSILEKLKNNDSETWQKYMEYNTVGWGIGLPQGIFRAAQLCSIEYPDLVAYNACMPAGPWPGIAFQI</sequence>
<accession>A0A183EJB1</accession>
<protein>
    <submittedName>
        <fullName evidence="3">Metallophos domain-containing protein</fullName>
    </submittedName>
</protein>
<reference evidence="3" key="1">
    <citation type="submission" date="2016-06" db="UniProtKB">
        <authorList>
            <consortium name="WormBaseParasite"/>
        </authorList>
    </citation>
    <scope>IDENTIFICATION</scope>
</reference>
<name>A0A183EJB1_9BILA</name>
<dbReference type="AlphaFoldDB" id="A0A183EJB1"/>
<proteinExistence type="predicted"/>
<dbReference type="PANTHER" id="PTHR10340">
    <property type="entry name" value="SPHINGOMYELIN PHOSPHODIESTERASE"/>
    <property type="match status" value="1"/>
</dbReference>
<evidence type="ECO:0000256" key="1">
    <source>
        <dbReference type="ARBA" id="ARBA00022801"/>
    </source>
</evidence>
<evidence type="ECO:0000256" key="2">
    <source>
        <dbReference type="ARBA" id="ARBA00023180"/>
    </source>
</evidence>
<dbReference type="GO" id="GO:0005615">
    <property type="term" value="C:extracellular space"/>
    <property type="evidence" value="ECO:0007669"/>
    <property type="project" value="TreeGrafter"/>
</dbReference>
<evidence type="ECO:0000313" key="3">
    <source>
        <dbReference type="WBParaSite" id="GPUH_0002107701-mRNA-1"/>
    </source>
</evidence>
<dbReference type="SUPFAM" id="SSF56300">
    <property type="entry name" value="Metallo-dependent phosphatases"/>
    <property type="match status" value="1"/>
</dbReference>
<dbReference type="GO" id="GO:0008081">
    <property type="term" value="F:phosphoric diester hydrolase activity"/>
    <property type="evidence" value="ECO:0007669"/>
    <property type="project" value="TreeGrafter"/>
</dbReference>
<keyword evidence="2" id="KW-0325">Glycoprotein</keyword>